<reference evidence="6 7" key="1">
    <citation type="submission" date="2016-03" db="EMBL/GenBank/DDBJ databases">
        <title>Comparative genomics of the ectomycorrhizal sister species Rhizopogon vinicolor and Rhizopogon vesiculosus (Basidiomycota: Boletales) reveals a divergence of the mating type B locus.</title>
        <authorList>
            <person name="Mujic A.B."/>
            <person name="Kuo A."/>
            <person name="Tritt A."/>
            <person name="Lipzen A."/>
            <person name="Chen C."/>
            <person name="Johnson J."/>
            <person name="Sharma A."/>
            <person name="Barry K."/>
            <person name="Grigoriev I.V."/>
            <person name="Spatafora J.W."/>
        </authorList>
    </citation>
    <scope>NUCLEOTIDE SEQUENCE [LARGE SCALE GENOMIC DNA]</scope>
    <source>
        <strain evidence="6 7">AM-OR11-056</strain>
    </source>
</reference>
<dbReference type="Proteomes" id="UP000183567">
    <property type="component" value="Unassembled WGS sequence"/>
</dbReference>
<keyword evidence="4 5" id="KW-0472">Membrane</keyword>
<feature type="transmembrane region" description="Helical" evidence="5">
    <location>
        <begin position="56"/>
        <end position="74"/>
    </location>
</feature>
<dbReference type="GO" id="GO:0055085">
    <property type="term" value="P:transmembrane transport"/>
    <property type="evidence" value="ECO:0007669"/>
    <property type="project" value="InterPro"/>
</dbReference>
<proteinExistence type="predicted"/>
<dbReference type="InterPro" id="IPR004776">
    <property type="entry name" value="Mem_transp_PIN-like"/>
</dbReference>
<dbReference type="GO" id="GO:0016020">
    <property type="term" value="C:membrane"/>
    <property type="evidence" value="ECO:0007669"/>
    <property type="project" value="UniProtKB-SubCell"/>
</dbReference>
<dbReference type="GO" id="GO:0005783">
    <property type="term" value="C:endoplasmic reticulum"/>
    <property type="evidence" value="ECO:0007669"/>
    <property type="project" value="TreeGrafter"/>
</dbReference>
<dbReference type="AlphaFoldDB" id="A0A1J8REP4"/>
<feature type="transmembrane region" description="Helical" evidence="5">
    <location>
        <begin position="94"/>
        <end position="116"/>
    </location>
</feature>
<sequence>MFALKRAPQYQSQTCGEGRTVFVAIFARMVVVPAVMLPVMAILAKFDFHDVFEDPVFVVANVLLIASPPALTLAQITQAASNNSFERLISRTVFWSYCVVTPPSTILVVVLGLLIAKL</sequence>
<evidence type="ECO:0008006" key="8">
    <source>
        <dbReference type="Google" id="ProtNLM"/>
    </source>
</evidence>
<dbReference type="PANTHER" id="PTHR31794:SF2">
    <property type="entry name" value="AUXIN EFFLUX TRANSPORTER FAMILY PROTEIN (EUROFUNG)"/>
    <property type="match status" value="1"/>
</dbReference>
<evidence type="ECO:0000256" key="4">
    <source>
        <dbReference type="ARBA" id="ARBA00023136"/>
    </source>
</evidence>
<comment type="caution">
    <text evidence="6">The sequence shown here is derived from an EMBL/GenBank/DDBJ whole genome shotgun (WGS) entry which is preliminary data.</text>
</comment>
<protein>
    <recommendedName>
        <fullName evidence="8">Auxin efflux carrier</fullName>
    </recommendedName>
</protein>
<feature type="transmembrane region" description="Helical" evidence="5">
    <location>
        <begin position="21"/>
        <end position="44"/>
    </location>
</feature>
<evidence type="ECO:0000256" key="5">
    <source>
        <dbReference type="SAM" id="Phobius"/>
    </source>
</evidence>
<evidence type="ECO:0000313" key="7">
    <source>
        <dbReference type="Proteomes" id="UP000183567"/>
    </source>
</evidence>
<keyword evidence="2 5" id="KW-0812">Transmembrane</keyword>
<organism evidence="6 7">
    <name type="scientific">Rhizopogon vesiculosus</name>
    <dbReference type="NCBI Taxonomy" id="180088"/>
    <lineage>
        <taxon>Eukaryota</taxon>
        <taxon>Fungi</taxon>
        <taxon>Dikarya</taxon>
        <taxon>Basidiomycota</taxon>
        <taxon>Agaricomycotina</taxon>
        <taxon>Agaricomycetes</taxon>
        <taxon>Agaricomycetidae</taxon>
        <taxon>Boletales</taxon>
        <taxon>Suillineae</taxon>
        <taxon>Rhizopogonaceae</taxon>
        <taxon>Rhizopogon</taxon>
    </lineage>
</organism>
<dbReference type="OrthoDB" id="2499604at2759"/>
<name>A0A1J8REP4_9AGAM</name>
<accession>A0A1J8REP4</accession>
<evidence type="ECO:0000256" key="2">
    <source>
        <dbReference type="ARBA" id="ARBA00022692"/>
    </source>
</evidence>
<keyword evidence="7" id="KW-1185">Reference proteome</keyword>
<gene>
    <name evidence="6" type="ORF">AZE42_02682</name>
</gene>
<dbReference type="EMBL" id="LVVM01000662">
    <property type="protein sequence ID" value="OJA20242.1"/>
    <property type="molecule type" value="Genomic_DNA"/>
</dbReference>
<keyword evidence="3 5" id="KW-1133">Transmembrane helix</keyword>
<evidence type="ECO:0000256" key="3">
    <source>
        <dbReference type="ARBA" id="ARBA00022989"/>
    </source>
</evidence>
<dbReference type="STRING" id="180088.A0A1J8REP4"/>
<comment type="subcellular location">
    <subcellularLocation>
        <location evidence="1">Membrane</location>
        <topology evidence="1">Multi-pass membrane protein</topology>
    </subcellularLocation>
</comment>
<dbReference type="PANTHER" id="PTHR31794">
    <property type="entry name" value="AUXIN EFFLUX TRANSPORTER FAMILY PROTEIN (EUROFUNG)"/>
    <property type="match status" value="1"/>
</dbReference>
<evidence type="ECO:0000313" key="6">
    <source>
        <dbReference type="EMBL" id="OJA20242.1"/>
    </source>
</evidence>
<evidence type="ECO:0000256" key="1">
    <source>
        <dbReference type="ARBA" id="ARBA00004141"/>
    </source>
</evidence>
<dbReference type="Pfam" id="PF03547">
    <property type="entry name" value="Mem_trans"/>
    <property type="match status" value="1"/>
</dbReference>